<dbReference type="InterPro" id="IPR036691">
    <property type="entry name" value="Endo/exonu/phosph_ase_sf"/>
</dbReference>
<feature type="domain" description="Reverse transcriptase" evidence="1">
    <location>
        <begin position="2236"/>
        <end position="2506"/>
    </location>
</feature>
<dbReference type="InterPro" id="IPR026960">
    <property type="entry name" value="RVT-Znf"/>
</dbReference>
<protein>
    <submittedName>
        <fullName evidence="2">Putative ribonuclease H protein</fullName>
    </submittedName>
</protein>
<evidence type="ECO:0000313" key="2">
    <source>
        <dbReference type="EMBL" id="RVW13616.1"/>
    </source>
</evidence>
<sequence>MMAAFTEGRGVSKGGKSWFAVEYKTFEISIEEVRGKGLVGGWFLLAHKLWALGVSTLALSKGDLGTSNSGKDGYSIKGKEKGNGVYAEVARVKTVELGDSLWVHVGDRDLLSREEQLSRCLVGCFRDSFEFVPPFFFLKEWAYERWSLRGGLKISRLGGALALFEFENKVEADLVLLRGSRFFKEREFLLQKWGPKVGCLRNGSHAKEVWVKVVGLPLHIWSREWARILMRVSRKNRPGSLQVIAKNFCWMISLWDEGGGDACAGVSVRDFQIDMQSRGTDEQVVCGRRHRDAAVAKGRLPSAAKLDSTACGPRPRKVSWKALKDKGCLGLSGGVDWAKGPRAPSIPTRGAGGMDLELLVVEVAIAGELLLGSLMVTDEALMEEASKYSVDPKTSFSLELRGSSSSPPLWGHVEVVGVSKGISSGVEGDEPSWGWVDAVRVNELALVLVGSEFASPIEKRIDCHLEEGGRDEEWSSSCLAMFSRCMGMPTEGFEEEILHLLRRMKGRIDQKRKEGVPRKTSLKSSKFNRELKKLEWTISYKKAKMGSSGGVGRHLDWMAVDSRGAAGVWMFTRVYGPVCSRDREDFWEELGSIKGLWSDPWCVGGDFNLVRFLEKRSREGGLTASMRRFSEVGILPRPVSDHFPVLLEGGGLKRGPSPFKFENMWLEEKGFKDKMKTWWGSLKFTGTSNFILDAKLRALKSILKNWNKEEFGLIETKKGEVMKQVVYWDEKVICSDINLEECGARKEARESYKFWVLREEISWRQKSRELWLKERGNNTIFFIGWRILIVEETGCPSCPLWGLVSSEAEGLEISFSEEKIFVALSDLGKDKAPRPNGFAMAFWLFCWDVVKGGAEDLKDFRLISLVGSLYKLLAKVLANRFKKVMGKVISKPQNDFVEGRQILDAILIANEARLKSNQGGWRIRGRGGEGILISHLLFVDDTFGLRVNLEKSELIPVGRVHDIEDLALELGCKVGSLPSCYLGLPLGAPFKSKVVWDGVEESKIEVGEDSEGFSMGWRSSEQRPHLVRWNLVCLEKKKGGLSVRNLALLDKALLSKWNWHFAIESEALWKQVISNKYGVEEGDGVLGRVRFWKDKWCGDEPLCESFPSLFSISLAKDAWVSDVWNPDGVGDGWTPLFSRRLMIGRLRWWSVLCLKSKPLGCKGRTRIKCIWRANVPPKVTFFAWEATRGKILTLEQLQRRGFSLVQLRKLSSGGKERLWGKPEKPEGEQLGVESKLFEVVVEERKGKMKATMVERKRGISSWVKLGPEENGRSYSLLRDANKGGCYLRLGVVDLESKRFSIFIPKGRGVKGGWSLMAKTLRNLGVVMDRKERQQLDVRLSEPDLRKSFAEVEQTPRSKGKAVAKVKIRKEALSSNLNKLTHCLVGFWNPNSVRGDDLKGWGTQMASMWGLRGKLGLAKLKRGKILLEFERLEEARKALKSGKVLVGGTSLRVEEWSPETGRHSNGEAGGAAVGRILVKVNGDELPSAVEIWVDERCYVLTLWWEIRPLLRIFPTDQSGKKVAVDVEVGGEAVTRAGKRVVEEGNDTSYEVMIQSADGMQRQSSGSGRPLGPIRGHDGMLGRTSGGGPVLGGSSMKGPVEVPFPSPDDLAFGSFGPGSYVAGPSSYGLCTRMAHGQTKDSGINEDLGLVRGQYHSGPGGEAQVGEASSLVRVDPIVVGRPVSESSIFWEKDDLRKQFEKESQAMEKSKTDLALIEEASRYGNALNFKGALVSGFFPPLCFFHGRTPEREYYDYSGAVCEAGQGDTPLCMLNASGFTEGKTVSRWELVEANNGCSIVSGAELRPVQPKPHEGSDWEEASWEESDLARFSNFLGFSTEGLEKEIMDFLGRKRVSNIRSPMKLRLLCWNVRGANDSSKRKVIKALIRSQRVDVFCLQETKIQAMSEGVVRSLGTGRFLGWGALEASGSAGGILVCWDRRTLDVLDVEVGQFSISCRVRNVEDGFCWMFTGVYGPFSREERECLWEELGAIRGLWDVPWCLGGDFNITLFQGERSRQGRTTGAMRRFAQMVDEFELTDLPLQGGRCTWNGGRGSQSWARLDRFLVTQNWLDHFSGVVQSRLPRPTSDHFPILLECGGDCGERDCQLQTGLKVEGVEEEDQKHWDGVESERILSERETELKKEAKENYQKWVLLEELHWRQLSRELWLKEGDRNTGYFHRMANAHRRNNTLDRIKINGVWLSEEQEVKEGIVNVFQQLLSEESGWKADIEGLHLSHLSSQEAGNLELPFSEDEIHSALLEMDGDKAPGPDGFTVAFWQECWDFTEEGPRKGGFIGPKCVCEGETNIGCFAYSYEVIDAWQKRKEKGLICKLDIEKAYDSISWDFLMKILRRLGFRSRWMEWIWWCISTAKFSVLVNGVPAGFFSSTKGLRQGDPLSPYLFVLGMEVLSALLRRAAVGGFFSGCRFWGRGRMELNISHLLFADDTIIFCEARKENMTFLSWILAWFEAASGLRINLAKSELIPVGEVEEIEEMAVELGCRVGSLPNVYLGLPLGVPHKASSMWDGVEEKMRRRLALWKRQYISKGGRVTLIKSTLASMPIYQLSLFRMPKMVARRLEKLQRDFLWGGGSLERKVHLINWEAVCAQKEKGGLGIRRIARLNKVLLGKWLWRFAFEEDKLWKKVIMEKFGQEGLGWRTNEARGTFGVGVWKEILKEADWYWDNIEFKVGKGTKVRFWTDHWCGNAALSQTFPLLFELAAHRNATVNEVWDPSFGQGSWNISFSRDFNDWEVDLVGNLLYMLRDYKISSEEASVLWKGGGSGIFRVKEAYNLLVASNDIVFPNKGIWVDKVPTKVVFFAWEATWEKVLTLDRLQRRGWQFPNRCFFVWV</sequence>
<dbReference type="Pfam" id="PF13966">
    <property type="entry name" value="zf-RVT"/>
    <property type="match status" value="2"/>
</dbReference>
<dbReference type="Proteomes" id="UP000288805">
    <property type="component" value="Unassembled WGS sequence"/>
</dbReference>
<organism evidence="2 3">
    <name type="scientific">Vitis vinifera</name>
    <name type="common">Grape</name>
    <dbReference type="NCBI Taxonomy" id="29760"/>
    <lineage>
        <taxon>Eukaryota</taxon>
        <taxon>Viridiplantae</taxon>
        <taxon>Streptophyta</taxon>
        <taxon>Embryophyta</taxon>
        <taxon>Tracheophyta</taxon>
        <taxon>Spermatophyta</taxon>
        <taxon>Magnoliopsida</taxon>
        <taxon>eudicotyledons</taxon>
        <taxon>Gunneridae</taxon>
        <taxon>Pentapetalae</taxon>
        <taxon>rosids</taxon>
        <taxon>Vitales</taxon>
        <taxon>Vitaceae</taxon>
        <taxon>Viteae</taxon>
        <taxon>Vitis</taxon>
    </lineage>
</organism>
<dbReference type="SUPFAM" id="SSF56672">
    <property type="entry name" value="DNA/RNA polymerases"/>
    <property type="match status" value="1"/>
</dbReference>
<dbReference type="Pfam" id="PF03372">
    <property type="entry name" value="Exo_endo_phos"/>
    <property type="match status" value="1"/>
</dbReference>
<dbReference type="Pfam" id="PF14111">
    <property type="entry name" value="DUF4283"/>
    <property type="match status" value="2"/>
</dbReference>
<name>A0A438BRN7_VITVI</name>
<dbReference type="CDD" id="cd01650">
    <property type="entry name" value="RT_nLTR_like"/>
    <property type="match status" value="1"/>
</dbReference>
<gene>
    <name evidence="2" type="primary">VvCHDh000004_498</name>
    <name evidence="2" type="ORF">CK203_088796</name>
</gene>
<dbReference type="PROSITE" id="PS50878">
    <property type="entry name" value="RT_POL"/>
    <property type="match status" value="1"/>
</dbReference>
<dbReference type="Gene3D" id="3.60.10.10">
    <property type="entry name" value="Endonuclease/exonuclease/phosphatase"/>
    <property type="match status" value="2"/>
</dbReference>
<dbReference type="SUPFAM" id="SSF56219">
    <property type="entry name" value="DNase I-like"/>
    <property type="match status" value="2"/>
</dbReference>
<dbReference type="PANTHER" id="PTHR33116">
    <property type="entry name" value="REVERSE TRANSCRIPTASE ZINC-BINDING DOMAIN-CONTAINING PROTEIN-RELATED-RELATED"/>
    <property type="match status" value="1"/>
</dbReference>
<accession>A0A438BRN7</accession>
<evidence type="ECO:0000259" key="1">
    <source>
        <dbReference type="PROSITE" id="PS50878"/>
    </source>
</evidence>
<reference evidence="2 3" key="1">
    <citation type="journal article" date="2018" name="PLoS Genet.">
        <title>Population sequencing reveals clonal diversity and ancestral inbreeding in the grapevine cultivar Chardonnay.</title>
        <authorList>
            <person name="Roach M.J."/>
            <person name="Johnson D.L."/>
            <person name="Bohlmann J."/>
            <person name="van Vuuren H.J."/>
            <person name="Jones S.J."/>
            <person name="Pretorius I.S."/>
            <person name="Schmidt S.A."/>
            <person name="Borneman A.R."/>
        </authorList>
    </citation>
    <scope>NUCLEOTIDE SEQUENCE [LARGE SCALE GENOMIC DNA]</scope>
    <source>
        <strain evidence="3">cv. Chardonnay</strain>
        <tissue evidence="2">Leaf</tissue>
    </source>
</reference>
<dbReference type="GO" id="GO:0003824">
    <property type="term" value="F:catalytic activity"/>
    <property type="evidence" value="ECO:0007669"/>
    <property type="project" value="InterPro"/>
</dbReference>
<dbReference type="InterPro" id="IPR043502">
    <property type="entry name" value="DNA/RNA_pol_sf"/>
</dbReference>
<dbReference type="EMBL" id="QGNW01002648">
    <property type="protein sequence ID" value="RVW13616.1"/>
    <property type="molecule type" value="Genomic_DNA"/>
</dbReference>
<proteinExistence type="predicted"/>
<dbReference type="Pfam" id="PF00078">
    <property type="entry name" value="RVT_1"/>
    <property type="match status" value="1"/>
</dbReference>
<dbReference type="InterPro" id="IPR000477">
    <property type="entry name" value="RT_dom"/>
</dbReference>
<dbReference type="InterPro" id="IPR025558">
    <property type="entry name" value="DUF4283"/>
</dbReference>
<dbReference type="PANTHER" id="PTHR33116:SF78">
    <property type="entry name" value="OS12G0587133 PROTEIN"/>
    <property type="match status" value="1"/>
</dbReference>
<evidence type="ECO:0000313" key="3">
    <source>
        <dbReference type="Proteomes" id="UP000288805"/>
    </source>
</evidence>
<comment type="caution">
    <text evidence="2">The sequence shown here is derived from an EMBL/GenBank/DDBJ whole genome shotgun (WGS) entry which is preliminary data.</text>
</comment>
<dbReference type="InterPro" id="IPR005135">
    <property type="entry name" value="Endo/exonuclease/phosphatase"/>
</dbReference>